<protein>
    <recommendedName>
        <fullName evidence="8">Abasic site processing protein</fullName>
        <ecNumber evidence="8">3.4.-.-</ecNumber>
    </recommendedName>
</protein>
<accession>A0A5D4RLW7</accession>
<dbReference type="Proteomes" id="UP000322139">
    <property type="component" value="Unassembled WGS sequence"/>
</dbReference>
<dbReference type="GO" id="GO:0003697">
    <property type="term" value="F:single-stranded DNA binding"/>
    <property type="evidence" value="ECO:0007669"/>
    <property type="project" value="InterPro"/>
</dbReference>
<sequence length="225" mass="25551">MIFLCGRFTLTEGIHELQSQFNFSFEGEITPRYNIAPSQNILAVAAGKGGRKAAELRWGLIPFWAKDPKIGYKMINARSEGIESKPSFRDAFKQRRCLILADGFYEWKKTADGKQPYRFILKEGKPFAFAGLWERWEGPDAPVFSCTIITTEPNSVTEEVHDRMPVILKSSDYDTWLNHRETDLGKLKELLVPYPAGEMESYPVSTLVNSPKNELAELISPLNSQ</sequence>
<keyword evidence="2 8" id="KW-0645">Protease</keyword>
<dbReference type="EC" id="3.4.-.-" evidence="8"/>
<evidence type="ECO:0000256" key="8">
    <source>
        <dbReference type="RuleBase" id="RU364100"/>
    </source>
</evidence>
<dbReference type="GO" id="GO:0006508">
    <property type="term" value="P:proteolysis"/>
    <property type="evidence" value="ECO:0007669"/>
    <property type="project" value="UniProtKB-KW"/>
</dbReference>
<organism evidence="9 10">
    <name type="scientific">Bacillus infantis</name>
    <dbReference type="NCBI Taxonomy" id="324767"/>
    <lineage>
        <taxon>Bacteria</taxon>
        <taxon>Bacillati</taxon>
        <taxon>Bacillota</taxon>
        <taxon>Bacilli</taxon>
        <taxon>Bacillales</taxon>
        <taxon>Bacillaceae</taxon>
        <taxon>Bacillus</taxon>
    </lineage>
</organism>
<dbReference type="Pfam" id="PF02586">
    <property type="entry name" value="SRAP"/>
    <property type="match status" value="1"/>
</dbReference>
<evidence type="ECO:0000256" key="4">
    <source>
        <dbReference type="ARBA" id="ARBA00022801"/>
    </source>
</evidence>
<keyword evidence="6" id="KW-0238">DNA-binding</keyword>
<evidence type="ECO:0000256" key="6">
    <source>
        <dbReference type="ARBA" id="ARBA00023125"/>
    </source>
</evidence>
<dbReference type="SUPFAM" id="SSF143081">
    <property type="entry name" value="BB1717-like"/>
    <property type="match status" value="1"/>
</dbReference>
<evidence type="ECO:0000256" key="3">
    <source>
        <dbReference type="ARBA" id="ARBA00022763"/>
    </source>
</evidence>
<comment type="similarity">
    <text evidence="1 8">Belongs to the SOS response-associated peptidase family.</text>
</comment>
<dbReference type="InterPro" id="IPR036590">
    <property type="entry name" value="SRAP-like"/>
</dbReference>
<reference evidence="9 10" key="1">
    <citation type="submission" date="2019-08" db="EMBL/GenBank/DDBJ databases">
        <title>Bacillus genomes from the desert of Cuatro Cienegas, Coahuila.</title>
        <authorList>
            <person name="Olmedo-Alvarez G."/>
        </authorList>
    </citation>
    <scope>NUCLEOTIDE SEQUENCE [LARGE SCALE GENOMIC DNA]</scope>
    <source>
        <strain evidence="9 10">CH446_14T</strain>
    </source>
</reference>
<keyword evidence="7" id="KW-0456">Lyase</keyword>
<dbReference type="AlphaFoldDB" id="A0A5D4RLW7"/>
<evidence type="ECO:0000313" key="10">
    <source>
        <dbReference type="Proteomes" id="UP000322139"/>
    </source>
</evidence>
<name>A0A5D4RLW7_9BACI</name>
<keyword evidence="4 8" id="KW-0378">Hydrolase</keyword>
<proteinExistence type="inferred from homology"/>
<evidence type="ECO:0000256" key="7">
    <source>
        <dbReference type="ARBA" id="ARBA00023239"/>
    </source>
</evidence>
<dbReference type="InterPro" id="IPR003738">
    <property type="entry name" value="SRAP"/>
</dbReference>
<comment type="caution">
    <text evidence="9">The sequence shown here is derived from an EMBL/GenBank/DDBJ whole genome shotgun (WGS) entry which is preliminary data.</text>
</comment>
<dbReference type="EMBL" id="VTER01000001">
    <property type="protein sequence ID" value="TYS52257.1"/>
    <property type="molecule type" value="Genomic_DNA"/>
</dbReference>
<dbReference type="PANTHER" id="PTHR13604:SF0">
    <property type="entry name" value="ABASIC SITE PROCESSING PROTEIN HMCES"/>
    <property type="match status" value="1"/>
</dbReference>
<dbReference type="GO" id="GO:0016829">
    <property type="term" value="F:lyase activity"/>
    <property type="evidence" value="ECO:0007669"/>
    <property type="project" value="UniProtKB-KW"/>
</dbReference>
<dbReference type="GO" id="GO:0106300">
    <property type="term" value="P:protein-DNA covalent cross-linking repair"/>
    <property type="evidence" value="ECO:0007669"/>
    <property type="project" value="InterPro"/>
</dbReference>
<evidence type="ECO:0000313" key="9">
    <source>
        <dbReference type="EMBL" id="TYS52257.1"/>
    </source>
</evidence>
<evidence type="ECO:0000256" key="1">
    <source>
        <dbReference type="ARBA" id="ARBA00008136"/>
    </source>
</evidence>
<gene>
    <name evidence="9" type="ORF">FZD51_02125</name>
</gene>
<dbReference type="GO" id="GO:0008233">
    <property type="term" value="F:peptidase activity"/>
    <property type="evidence" value="ECO:0007669"/>
    <property type="project" value="UniProtKB-KW"/>
</dbReference>
<dbReference type="PANTHER" id="PTHR13604">
    <property type="entry name" value="DC12-RELATED"/>
    <property type="match status" value="1"/>
</dbReference>
<keyword evidence="3" id="KW-0227">DNA damage</keyword>
<evidence type="ECO:0000256" key="2">
    <source>
        <dbReference type="ARBA" id="ARBA00022670"/>
    </source>
</evidence>
<evidence type="ECO:0000256" key="5">
    <source>
        <dbReference type="ARBA" id="ARBA00023124"/>
    </source>
</evidence>
<dbReference type="Gene3D" id="3.90.1680.10">
    <property type="entry name" value="SOS response associated peptidase-like"/>
    <property type="match status" value="1"/>
</dbReference>
<keyword evidence="5" id="KW-0190">Covalent protein-DNA linkage</keyword>